<dbReference type="AlphaFoldDB" id="A0A521AYE2"/>
<name>A0A521AYE2_9SPHI</name>
<reference evidence="2 3" key="1">
    <citation type="submission" date="2017-05" db="EMBL/GenBank/DDBJ databases">
        <authorList>
            <person name="Varghese N."/>
            <person name="Submissions S."/>
        </authorList>
    </citation>
    <scope>NUCLEOTIDE SEQUENCE [LARGE SCALE GENOMIC DNA]</scope>
    <source>
        <strain evidence="2 3">DSM 21342</strain>
    </source>
</reference>
<dbReference type="OrthoDB" id="947434at2"/>
<organism evidence="2 3">
    <name type="scientific">Solitalea koreensis</name>
    <dbReference type="NCBI Taxonomy" id="543615"/>
    <lineage>
        <taxon>Bacteria</taxon>
        <taxon>Pseudomonadati</taxon>
        <taxon>Bacteroidota</taxon>
        <taxon>Sphingobacteriia</taxon>
        <taxon>Sphingobacteriales</taxon>
        <taxon>Sphingobacteriaceae</taxon>
        <taxon>Solitalea</taxon>
    </lineage>
</organism>
<gene>
    <name evidence="2" type="ORF">SAMN06265350_101515</name>
</gene>
<keyword evidence="3" id="KW-1185">Reference proteome</keyword>
<dbReference type="InterPro" id="IPR025665">
    <property type="entry name" value="Beta-barrel_OMP_2"/>
</dbReference>
<feature type="domain" description="Outer membrane protein beta-barrel" evidence="1">
    <location>
        <begin position="49"/>
        <end position="219"/>
    </location>
</feature>
<evidence type="ECO:0000313" key="3">
    <source>
        <dbReference type="Proteomes" id="UP000315971"/>
    </source>
</evidence>
<evidence type="ECO:0000259" key="1">
    <source>
        <dbReference type="Pfam" id="PF13568"/>
    </source>
</evidence>
<protein>
    <submittedName>
        <fullName evidence="2">Outer membrane protein beta-barrel domain-containing protein</fullName>
    </submittedName>
</protein>
<dbReference type="Proteomes" id="UP000315971">
    <property type="component" value="Unassembled WGS sequence"/>
</dbReference>
<dbReference type="RefSeq" id="WP_142601179.1">
    <property type="nucleotide sequence ID" value="NZ_FXSZ01000001.1"/>
</dbReference>
<dbReference type="Pfam" id="PF13568">
    <property type="entry name" value="OMP_b-brl_2"/>
    <property type="match status" value="1"/>
</dbReference>
<accession>A0A521AYE2</accession>
<evidence type="ECO:0000313" key="2">
    <source>
        <dbReference type="EMBL" id="SMO39836.1"/>
    </source>
</evidence>
<sequence>MKKPHELYSPTGLKVRGGFLTAIKKQNMFRKKGLLTMAVLLGFGGTLKAQQSSVGIKAGLNLSKVSTFTSNNGSTETNATTDYKPGFHAGIYADLGISSILSFQPELQYSQKGYRSTYSVLGNVREISARYSYLDIPLLAKIKPQGTQGGFNLFAGPTVSFLLTQKYTETGKDFTVTSEDREINKDNFRKSDVGVVLGAGYDFGVFNLNAAYNFGLQKLDKYNNDVKARNQTMQVSIGAKF</sequence>
<dbReference type="EMBL" id="FXSZ01000001">
    <property type="protein sequence ID" value="SMO39836.1"/>
    <property type="molecule type" value="Genomic_DNA"/>
</dbReference>
<proteinExistence type="predicted"/>